<dbReference type="STRING" id="1781255.BH720_05575"/>
<gene>
    <name evidence="1" type="ORF">BH720_05575</name>
</gene>
<dbReference type="EMBL" id="MJGC01000041">
    <property type="protein sequence ID" value="OEJ76027.1"/>
    <property type="molecule type" value="Genomic_DNA"/>
</dbReference>
<name>A0A1E5QN60_9CYAN</name>
<protein>
    <submittedName>
        <fullName evidence="1">Uncharacterized protein</fullName>
    </submittedName>
</protein>
<comment type="caution">
    <text evidence="1">The sequence shown here is derived from an EMBL/GenBank/DDBJ whole genome shotgun (WGS) entry which is preliminary data.</text>
</comment>
<organism evidence="1">
    <name type="scientific">Desertifilum tharense IPPAS B-1220</name>
    <dbReference type="NCBI Taxonomy" id="1781255"/>
    <lineage>
        <taxon>Bacteria</taxon>
        <taxon>Bacillati</taxon>
        <taxon>Cyanobacteriota</taxon>
        <taxon>Cyanophyceae</taxon>
        <taxon>Desertifilales</taxon>
        <taxon>Desertifilaceae</taxon>
        <taxon>Desertifilum</taxon>
    </lineage>
</organism>
<dbReference type="AlphaFoldDB" id="A0A1E5QN60"/>
<evidence type="ECO:0000313" key="1">
    <source>
        <dbReference type="EMBL" id="OEJ76027.1"/>
    </source>
</evidence>
<reference evidence="1" key="1">
    <citation type="submission" date="2016-09" db="EMBL/GenBank/DDBJ databases">
        <title>Draft genome of thermotolerant cyanobacterium Desertifilum sp. strain IPPAS B-1220.</title>
        <authorList>
            <person name="Sinetova M.A."/>
            <person name="Bolakhan K."/>
            <person name="Zayadan B.K."/>
            <person name="Mironov K.S."/>
            <person name="Ustinova V."/>
            <person name="Kupriyanova E.V."/>
            <person name="Sidorov R.A."/>
            <person name="Skrypnik A.N."/>
            <person name="Gogoleva N.E."/>
            <person name="Gogolev Y.V."/>
            <person name="Los D.A."/>
        </authorList>
    </citation>
    <scope>NUCLEOTIDE SEQUENCE [LARGE SCALE GENOMIC DNA]</scope>
    <source>
        <strain evidence="1">IPPAS B-1220</strain>
    </source>
</reference>
<sequence length="77" mass="8506">MTFAKASANRLRLPSPSTNPLPSCLFPILKKSQPPALSQGATDSPLSPQNINFCLEELYWIRSQNRDTFIKSIAQSA</sequence>
<proteinExistence type="predicted"/>
<accession>A0A1E5QN60</accession>